<keyword evidence="2" id="KW-1185">Reference proteome</keyword>
<evidence type="ECO:0000313" key="1">
    <source>
        <dbReference type="EMBL" id="RXI03911.1"/>
    </source>
</evidence>
<dbReference type="EMBL" id="RDQH01000329">
    <property type="protein sequence ID" value="RXI03911.1"/>
    <property type="molecule type" value="Genomic_DNA"/>
</dbReference>
<dbReference type="Proteomes" id="UP000290289">
    <property type="component" value="Chromosome 3"/>
</dbReference>
<reference evidence="1 2" key="1">
    <citation type="submission" date="2018-10" db="EMBL/GenBank/DDBJ databases">
        <title>A high-quality apple genome assembly.</title>
        <authorList>
            <person name="Hu J."/>
        </authorList>
    </citation>
    <scope>NUCLEOTIDE SEQUENCE [LARGE SCALE GENOMIC DNA]</scope>
    <source>
        <strain evidence="2">cv. HFTH1</strain>
        <tissue evidence="1">Young leaf</tissue>
    </source>
</reference>
<accession>A0A498K8Q3</accession>
<proteinExistence type="predicted"/>
<organism evidence="1 2">
    <name type="scientific">Malus domestica</name>
    <name type="common">Apple</name>
    <name type="synonym">Pyrus malus</name>
    <dbReference type="NCBI Taxonomy" id="3750"/>
    <lineage>
        <taxon>Eukaryota</taxon>
        <taxon>Viridiplantae</taxon>
        <taxon>Streptophyta</taxon>
        <taxon>Embryophyta</taxon>
        <taxon>Tracheophyta</taxon>
        <taxon>Spermatophyta</taxon>
        <taxon>Magnoliopsida</taxon>
        <taxon>eudicotyledons</taxon>
        <taxon>Gunneridae</taxon>
        <taxon>Pentapetalae</taxon>
        <taxon>rosids</taxon>
        <taxon>fabids</taxon>
        <taxon>Rosales</taxon>
        <taxon>Rosaceae</taxon>
        <taxon>Amygdaloideae</taxon>
        <taxon>Maleae</taxon>
        <taxon>Malus</taxon>
    </lineage>
</organism>
<gene>
    <name evidence="1" type="ORF">DVH24_038185</name>
</gene>
<name>A0A498K8Q3_MALDO</name>
<protein>
    <submittedName>
        <fullName evidence="1">Uncharacterized protein</fullName>
    </submittedName>
</protein>
<sequence length="340" mass="37608">MTQRGTQYKEVPCTQTCEFVKAASGGETEIDPDVSVEGSGSKLDGNGVRVGVEVLASRQPADCNVLMNPKQLNFDDVEESCRNGSYTPAFNEGMQGRSSEKRSISLMDADDIQEEGKTVNYQENHNSSLPMNFLGDLEVSVKGKDLQSGLSESPAEEDRSVLNGNAVSSVKETSDVHNDAVANTLLESGNRDSWCVTTRPGKENHIYGKDFMQSGQGTTNILVVLPNALIVTGDSRVTTYSGEIRPEEKKVKRISKNPPTRATWCHDQCDAHQMLGHIFTRKILESIRREQCFFPCLEIRLFFPLPLHSNNYNIWQNHQNIVGSPPALHKVLATNVVFFA</sequence>
<evidence type="ECO:0000313" key="2">
    <source>
        <dbReference type="Proteomes" id="UP000290289"/>
    </source>
</evidence>
<comment type="caution">
    <text evidence="1">The sequence shown here is derived from an EMBL/GenBank/DDBJ whole genome shotgun (WGS) entry which is preliminary data.</text>
</comment>
<dbReference type="AlphaFoldDB" id="A0A498K8Q3"/>